<dbReference type="STRING" id="1117707.VQ7734_01785"/>
<feature type="active site" description="Nucleophile" evidence="4">
    <location>
        <position position="64"/>
    </location>
</feature>
<evidence type="ECO:0000313" key="7">
    <source>
        <dbReference type="Proteomes" id="UP000184600"/>
    </source>
</evidence>
<dbReference type="PANTHER" id="PTHR14226">
    <property type="entry name" value="NEUROPATHY TARGET ESTERASE/SWISS CHEESE D.MELANOGASTER"/>
    <property type="match status" value="1"/>
</dbReference>
<feature type="short sequence motif" description="GXSXG" evidence="4">
    <location>
        <begin position="62"/>
        <end position="66"/>
    </location>
</feature>
<feature type="active site" description="Proton acceptor" evidence="4">
    <location>
        <position position="186"/>
    </location>
</feature>
<keyword evidence="2 4" id="KW-0442">Lipid degradation</keyword>
<feature type="short sequence motif" description="DGA/G" evidence="4">
    <location>
        <begin position="186"/>
        <end position="188"/>
    </location>
</feature>
<accession>A0A1M7YTV7</accession>
<dbReference type="Pfam" id="PF01734">
    <property type="entry name" value="Patatin"/>
    <property type="match status" value="1"/>
</dbReference>
<comment type="caution">
    <text evidence="4">Lacks conserved residue(s) required for the propagation of feature annotation.</text>
</comment>
<keyword evidence="3 4" id="KW-0443">Lipid metabolism</keyword>
<dbReference type="EMBL" id="FRFG01000019">
    <property type="protein sequence ID" value="SHO56022.1"/>
    <property type="molecule type" value="Genomic_DNA"/>
</dbReference>
<evidence type="ECO:0000256" key="1">
    <source>
        <dbReference type="ARBA" id="ARBA00022801"/>
    </source>
</evidence>
<reference evidence="7" key="1">
    <citation type="submission" date="2016-12" db="EMBL/GenBank/DDBJ databases">
        <authorList>
            <person name="Rodrigo-Torres L."/>
            <person name="Arahal R.D."/>
            <person name="Lucena T."/>
        </authorList>
    </citation>
    <scope>NUCLEOTIDE SEQUENCE [LARGE SCALE GENOMIC DNA]</scope>
</reference>
<dbReference type="CDD" id="cd07208">
    <property type="entry name" value="Pat_hypo_Ecoli_yjju_like"/>
    <property type="match status" value="1"/>
</dbReference>
<dbReference type="InterPro" id="IPR037483">
    <property type="entry name" value="YjjU-like"/>
</dbReference>
<evidence type="ECO:0000256" key="4">
    <source>
        <dbReference type="PROSITE-ProRule" id="PRU01161"/>
    </source>
</evidence>
<dbReference type="PANTHER" id="PTHR14226:SF25">
    <property type="entry name" value="PHOSPHOESTERASE"/>
    <property type="match status" value="1"/>
</dbReference>
<dbReference type="SUPFAM" id="SSF52151">
    <property type="entry name" value="FabD/lysophospholipase-like"/>
    <property type="match status" value="1"/>
</dbReference>
<evidence type="ECO:0000256" key="3">
    <source>
        <dbReference type="ARBA" id="ARBA00023098"/>
    </source>
</evidence>
<dbReference type="RefSeq" id="WP_073581554.1">
    <property type="nucleotide sequence ID" value="NZ_AP024897.1"/>
</dbReference>
<organism evidence="6 7">
    <name type="scientific">Vibrio quintilis</name>
    <dbReference type="NCBI Taxonomy" id="1117707"/>
    <lineage>
        <taxon>Bacteria</taxon>
        <taxon>Pseudomonadati</taxon>
        <taxon>Pseudomonadota</taxon>
        <taxon>Gammaproteobacteria</taxon>
        <taxon>Vibrionales</taxon>
        <taxon>Vibrionaceae</taxon>
        <taxon>Vibrio</taxon>
    </lineage>
</organism>
<dbReference type="AlphaFoldDB" id="A0A1M7YTV7"/>
<dbReference type="InterPro" id="IPR050301">
    <property type="entry name" value="NTE"/>
</dbReference>
<evidence type="ECO:0000256" key="2">
    <source>
        <dbReference type="ARBA" id="ARBA00022963"/>
    </source>
</evidence>
<keyword evidence="7" id="KW-1185">Reference proteome</keyword>
<dbReference type="Gene3D" id="3.40.1090.10">
    <property type="entry name" value="Cytosolic phospholipase A2 catalytic domain"/>
    <property type="match status" value="2"/>
</dbReference>
<dbReference type="OrthoDB" id="9802424at2"/>
<keyword evidence="1 4" id="KW-0378">Hydrolase</keyword>
<dbReference type="InterPro" id="IPR002641">
    <property type="entry name" value="PNPLA_dom"/>
</dbReference>
<dbReference type="InterPro" id="IPR045943">
    <property type="entry name" value="DUF6363"/>
</dbReference>
<proteinExistence type="predicted"/>
<dbReference type="GO" id="GO:0016787">
    <property type="term" value="F:hydrolase activity"/>
    <property type="evidence" value="ECO:0007669"/>
    <property type="project" value="UniProtKB-UniRule"/>
</dbReference>
<sequence length="377" mass="42060">MAGNVRVVSERCTLGDYDQLSKYISGKNALVLQGGGQKSIFTAGVLDAFNLSNFDPFQSYYGTSAGALNLCAFLCRQCGLGKSFITDLTTQNDFFHLFAYIRKKQYLDLSWALDRIMDFPYRLDVDMGRRTLAKKKAYAAVTQVHTLKDIYLPLLESDWKDVLLASCAIPALCEQPVEVRSQPFADGGISASIPVQEAWRQGARFIAVIRTESPDTSSVVLSQQNGENGVAGFKQPLDYVQNQWQQLSEQWRSSLKKKMSAQTKISPAGVLNGGRWLFGADNLFRLSDLLGRKFDSRLADMLMIHFQTYELTLKFLATPPDDVFIIQIAPSETLRSGPLLSKKDDLLHDYALGLEAGYNFIESWESARSVLQQGSLV</sequence>
<gene>
    <name evidence="6" type="ORF">VQ7734_01785</name>
</gene>
<dbReference type="InterPro" id="IPR016035">
    <property type="entry name" value="Acyl_Trfase/lysoPLipase"/>
</dbReference>
<feature type="domain" description="PNPLA" evidence="5">
    <location>
        <begin position="30"/>
        <end position="199"/>
    </location>
</feature>
<dbReference type="Proteomes" id="UP000184600">
    <property type="component" value="Unassembled WGS sequence"/>
</dbReference>
<dbReference type="PROSITE" id="PS51635">
    <property type="entry name" value="PNPLA"/>
    <property type="match status" value="1"/>
</dbReference>
<protein>
    <submittedName>
        <fullName evidence="6">Patatin-like phospholipase</fullName>
    </submittedName>
</protein>
<name>A0A1M7YTV7_9VIBR</name>
<evidence type="ECO:0000259" key="5">
    <source>
        <dbReference type="PROSITE" id="PS51635"/>
    </source>
</evidence>
<evidence type="ECO:0000313" key="6">
    <source>
        <dbReference type="EMBL" id="SHO56022.1"/>
    </source>
</evidence>
<dbReference type="GO" id="GO:0016042">
    <property type="term" value="P:lipid catabolic process"/>
    <property type="evidence" value="ECO:0007669"/>
    <property type="project" value="UniProtKB-UniRule"/>
</dbReference>
<dbReference type="Pfam" id="PF19890">
    <property type="entry name" value="DUF6363"/>
    <property type="match status" value="1"/>
</dbReference>